<sequence>MNFLLEILGELAMLFIENLIPSRKGKRYKKNLKTLKKLEWFRSLMKEHRSVFLTNLAVRAKITEYAEDINLQKYKSELERIVKSEFG</sequence>
<gene>
    <name evidence="1" type="ORF">SAMN05421663_10870</name>
</gene>
<proteinExistence type="predicted"/>
<reference evidence="2" key="1">
    <citation type="submission" date="2016-10" db="EMBL/GenBank/DDBJ databases">
        <authorList>
            <person name="Varghese N."/>
            <person name="Submissions S."/>
        </authorList>
    </citation>
    <scope>NUCLEOTIDE SEQUENCE [LARGE SCALE GENOMIC DNA]</scope>
    <source>
        <strain evidence="2">DSM 21620</strain>
    </source>
</reference>
<organism evidence="1 2">
    <name type="scientific">Terribacillus halophilus</name>
    <dbReference type="NCBI Taxonomy" id="361279"/>
    <lineage>
        <taxon>Bacteria</taxon>
        <taxon>Bacillati</taxon>
        <taxon>Bacillota</taxon>
        <taxon>Bacilli</taxon>
        <taxon>Bacillales</taxon>
        <taxon>Bacillaceae</taxon>
        <taxon>Terribacillus</taxon>
    </lineage>
</organism>
<accession>A0A1G6T8I1</accession>
<dbReference type="AlphaFoldDB" id="A0A1G6T8I1"/>
<name>A0A1G6T8I1_9BACI</name>
<dbReference type="Proteomes" id="UP000198666">
    <property type="component" value="Unassembled WGS sequence"/>
</dbReference>
<evidence type="ECO:0000313" key="2">
    <source>
        <dbReference type="Proteomes" id="UP000198666"/>
    </source>
</evidence>
<evidence type="ECO:0000313" key="1">
    <source>
        <dbReference type="EMBL" id="SDD24757.1"/>
    </source>
</evidence>
<keyword evidence="2" id="KW-1185">Reference proteome</keyword>
<protein>
    <submittedName>
        <fullName evidence="1">Uncharacterized protein</fullName>
    </submittedName>
</protein>
<dbReference type="EMBL" id="FMZB01000008">
    <property type="protein sequence ID" value="SDD24757.1"/>
    <property type="molecule type" value="Genomic_DNA"/>
</dbReference>